<dbReference type="RefSeq" id="WP_055058066.1">
    <property type="nucleotide sequence ID" value="NZ_CYZP01000014.1"/>
</dbReference>
<reference evidence="8 9" key="1">
    <citation type="submission" date="2015-09" db="EMBL/GenBank/DDBJ databases">
        <authorList>
            <consortium name="Pathogen Informatics"/>
        </authorList>
    </citation>
    <scope>NUCLEOTIDE SEQUENCE [LARGE SCALE GENOMIC DNA]</scope>
    <source>
        <strain evidence="8 9">2789STDY5834861</strain>
    </source>
</reference>
<evidence type="ECO:0000259" key="7">
    <source>
        <dbReference type="Pfam" id="PF00534"/>
    </source>
</evidence>
<dbReference type="InterPro" id="IPR007554">
    <property type="entry name" value="Glycerophosphate_synth"/>
</dbReference>
<dbReference type="PANTHER" id="PTHR37316:SF3">
    <property type="entry name" value="TEICHOIC ACID GLYCEROL-PHOSPHATE TRANSFERASE"/>
    <property type="match status" value="1"/>
</dbReference>
<dbReference type="Gene3D" id="3.40.50.12580">
    <property type="match status" value="1"/>
</dbReference>
<dbReference type="GO" id="GO:0019350">
    <property type="term" value="P:teichoic acid biosynthetic process"/>
    <property type="evidence" value="ECO:0007669"/>
    <property type="project" value="UniProtKB-KW"/>
</dbReference>
<comment type="subcellular location">
    <subcellularLocation>
        <location evidence="1">Cell membrane</location>
        <topology evidence="1">Peripheral membrane protein</topology>
    </subcellularLocation>
</comment>
<dbReference type="EMBL" id="CYZP01000014">
    <property type="protein sequence ID" value="CUO09262.1"/>
    <property type="molecule type" value="Genomic_DNA"/>
</dbReference>
<feature type="domain" description="Glycosyl transferase family 1" evidence="7">
    <location>
        <begin position="216"/>
        <end position="370"/>
    </location>
</feature>
<protein>
    <submittedName>
        <fullName evidence="8">CDP-glycerol:poly(Glycerophosphate) glycerophosphotransferase</fullName>
        <ecNumber evidence="8">2.7.8.12</ecNumber>
    </submittedName>
</protein>
<organism evidence="8 9">
    <name type="scientific">Blautia obeum</name>
    <dbReference type="NCBI Taxonomy" id="40520"/>
    <lineage>
        <taxon>Bacteria</taxon>
        <taxon>Bacillati</taxon>
        <taxon>Bacillota</taxon>
        <taxon>Clostridia</taxon>
        <taxon>Lachnospirales</taxon>
        <taxon>Lachnospiraceae</taxon>
        <taxon>Blautia</taxon>
    </lineage>
</organism>
<dbReference type="SUPFAM" id="SSF53756">
    <property type="entry name" value="UDP-Glycosyltransferase/glycogen phosphorylase"/>
    <property type="match status" value="2"/>
</dbReference>
<dbReference type="InterPro" id="IPR043149">
    <property type="entry name" value="TagF_N"/>
</dbReference>
<dbReference type="Gene3D" id="3.40.50.2000">
    <property type="entry name" value="Glycogen Phosphorylase B"/>
    <property type="match status" value="2"/>
</dbReference>
<dbReference type="Proteomes" id="UP000095645">
    <property type="component" value="Unassembled WGS sequence"/>
</dbReference>
<evidence type="ECO:0000256" key="2">
    <source>
        <dbReference type="ARBA" id="ARBA00010488"/>
    </source>
</evidence>
<keyword evidence="5" id="KW-0777">Teichoic acid biosynthesis</keyword>
<dbReference type="Pfam" id="PF04464">
    <property type="entry name" value="Glyphos_transf"/>
    <property type="match status" value="1"/>
</dbReference>
<dbReference type="Gene3D" id="3.40.50.11820">
    <property type="match status" value="1"/>
</dbReference>
<gene>
    <name evidence="8" type="primary">tagF_3</name>
    <name evidence="8" type="ORF">ERS852476_01866</name>
</gene>
<keyword evidence="4 8" id="KW-0808">Transferase</keyword>
<evidence type="ECO:0000256" key="5">
    <source>
        <dbReference type="ARBA" id="ARBA00022944"/>
    </source>
</evidence>
<dbReference type="GO" id="GO:0016757">
    <property type="term" value="F:glycosyltransferase activity"/>
    <property type="evidence" value="ECO:0007669"/>
    <property type="project" value="InterPro"/>
</dbReference>
<name>A0A174C725_9FIRM</name>
<evidence type="ECO:0000256" key="3">
    <source>
        <dbReference type="ARBA" id="ARBA00022475"/>
    </source>
</evidence>
<dbReference type="AlphaFoldDB" id="A0A174C725"/>
<dbReference type="EC" id="2.7.8.12" evidence="8"/>
<dbReference type="InterPro" id="IPR043148">
    <property type="entry name" value="TagF_C"/>
</dbReference>
<keyword evidence="6" id="KW-0472">Membrane</keyword>
<comment type="similarity">
    <text evidence="2">Belongs to the CDP-glycerol glycerophosphotransferase family.</text>
</comment>
<sequence length="962" mass="113133">MKICIWCTKIFDLGGTKRVVTLLANELVKEHDVTIMVYQDRFKEDRNMYHMSEDIKVDFIDNNEFVNRHHTPAFCWRYLVQKLNAKYGIFNKEKYNDILADAIFPKKTREKWVKYLNEQNYDIIITTASLSLRLGMLAPELNAKTIGWQHNCYAGYLDVPNVVFWKQECLLQEYLPKLDRYIVLSDYDKRDYKKFLDIDTEVKINPRSFVSERKCDPKSKRFLMATRFVYAKGLDLMMESFEEFCKQDDEWQLDIIGAGDLWNQIVADAKRRGIEDRVNFVGYTNEPEKYYLNSSVFLLPSRWEGWPMVIMEAFEFGLPVIAFHTGAMDLIIDDGKTGYLPEAFDTKKFTDAMLKLAHDEELRREMSRNAIWKSEDFAIEKAVKEWNRLFNRVMGIKTFYMKNEEQILECREKYPLRTSYAEFVKEYQIRDNTILYEAFGGRGMICNPYALFLYLLEKEEYQDYTHIWVLEDFEDNRKQIEKYEKYPNVRFVKYKSKEYCKELATVKYLVNNVSFPSYFLKREGQVLIDTWHGTPLKNMGFDIPGANISQGNTARNLLSADYIVSSGPYMTKTAYKDSYKMQNLYEGTVLEEGFPRNDKLFDSDRAEVIQELKDCGVDVKEDKKIILYAPTWRGEQYSRPDTDLQDVYKLINVMENSIDTNEYQIFVKLHQIVYHYMKENAMEPGDAQTKFIPATMDTNEILSVTDVLISDYSSIFYDFMLTGKPILFYVPDAENFEDYRGLYFGFDKLPGPAVSTPEKLGELLKDLPGVAASCKEKYEKAREQICPRDDGKACKRIAEVLLDGKEPVNPIYLNQTDKVKLLVYAGDFSDTQETKAFYEFLNKVDYEHFDVTLIGNGAKEEESSEKLDSLPKEIRVLYWKRSYPATDEEYVCHKKFMKSKKTEVPEMLLDFYRRELRRMIGMSKFDYALVFTDMKKFFPAMSGALDVKQIFNIKNWQNLLKC</sequence>
<accession>A0A174C725</accession>
<evidence type="ECO:0000313" key="8">
    <source>
        <dbReference type="EMBL" id="CUO09262.1"/>
    </source>
</evidence>
<dbReference type="GO" id="GO:0005886">
    <property type="term" value="C:plasma membrane"/>
    <property type="evidence" value="ECO:0007669"/>
    <property type="project" value="UniProtKB-SubCell"/>
</dbReference>
<dbReference type="InterPro" id="IPR051612">
    <property type="entry name" value="Teichoic_Acid_Biosynth"/>
</dbReference>
<evidence type="ECO:0000256" key="6">
    <source>
        <dbReference type="ARBA" id="ARBA00023136"/>
    </source>
</evidence>
<evidence type="ECO:0000256" key="1">
    <source>
        <dbReference type="ARBA" id="ARBA00004202"/>
    </source>
</evidence>
<keyword evidence="3" id="KW-1003">Cell membrane</keyword>
<dbReference type="GO" id="GO:0047355">
    <property type="term" value="F:CDP-glycerol glycerophosphotransferase activity"/>
    <property type="evidence" value="ECO:0007669"/>
    <property type="project" value="UniProtKB-EC"/>
</dbReference>
<dbReference type="Pfam" id="PF00534">
    <property type="entry name" value="Glycos_transf_1"/>
    <property type="match status" value="1"/>
</dbReference>
<proteinExistence type="inferred from homology"/>
<dbReference type="PANTHER" id="PTHR37316">
    <property type="entry name" value="TEICHOIC ACID GLYCEROL-PHOSPHATE PRIMASE"/>
    <property type="match status" value="1"/>
</dbReference>
<evidence type="ECO:0000313" key="9">
    <source>
        <dbReference type="Proteomes" id="UP000095645"/>
    </source>
</evidence>
<evidence type="ECO:0000256" key="4">
    <source>
        <dbReference type="ARBA" id="ARBA00022679"/>
    </source>
</evidence>
<dbReference type="InterPro" id="IPR001296">
    <property type="entry name" value="Glyco_trans_1"/>
</dbReference>